<reference evidence="8" key="1">
    <citation type="journal article" date="2022" name="Cell">
        <title>Repeat-based holocentromeres influence genome architecture and karyotype evolution.</title>
        <authorList>
            <person name="Hofstatter P.G."/>
            <person name="Thangavel G."/>
            <person name="Lux T."/>
            <person name="Neumann P."/>
            <person name="Vondrak T."/>
            <person name="Novak P."/>
            <person name="Zhang M."/>
            <person name="Costa L."/>
            <person name="Castellani M."/>
            <person name="Scott A."/>
            <person name="Toegelov H."/>
            <person name="Fuchs J."/>
            <person name="Mata-Sucre Y."/>
            <person name="Dias Y."/>
            <person name="Vanzela A.L.L."/>
            <person name="Huettel B."/>
            <person name="Almeida C.C.S."/>
            <person name="Simkova H."/>
            <person name="Souza G."/>
            <person name="Pedrosa-Harand A."/>
            <person name="Macas J."/>
            <person name="Mayer K.F.X."/>
            <person name="Houben A."/>
            <person name="Marques A."/>
        </authorList>
    </citation>
    <scope>NUCLEOTIDE SEQUENCE</scope>
    <source>
        <strain evidence="8">RhyBre1mFocal</strain>
    </source>
</reference>
<dbReference type="GO" id="GO:0005737">
    <property type="term" value="C:cytoplasm"/>
    <property type="evidence" value="ECO:0007669"/>
    <property type="project" value="TreeGrafter"/>
</dbReference>
<feature type="binding site" evidence="6">
    <location>
        <position position="24"/>
    </location>
    <ligand>
        <name>Ca(2+)</name>
        <dbReference type="ChEBI" id="CHEBI:29108"/>
        <label>1</label>
    </ligand>
</feature>
<comment type="caution">
    <text evidence="8">The sequence shown here is derived from an EMBL/GenBank/DDBJ whole genome shotgun (WGS) entry which is preliminary data.</text>
</comment>
<dbReference type="AlphaFoldDB" id="A0A9Q0CKL8"/>
<gene>
    <name evidence="8" type="ORF">LUZ63_012407</name>
</gene>
<feature type="binding site" evidence="6">
    <location>
        <position position="265"/>
    </location>
    <ligand>
        <name>Ca(2+)</name>
        <dbReference type="ChEBI" id="CHEBI:29108"/>
        <label>1</label>
    </ligand>
</feature>
<dbReference type="GO" id="GO:0009408">
    <property type="term" value="P:response to heat"/>
    <property type="evidence" value="ECO:0007669"/>
    <property type="project" value="TreeGrafter"/>
</dbReference>
<dbReference type="SMART" id="SM00335">
    <property type="entry name" value="ANX"/>
    <property type="match status" value="3"/>
</dbReference>
<keyword evidence="5 7" id="KW-0111">Calcium/phospholipid-binding</keyword>
<feature type="binding site" evidence="6">
    <location>
        <position position="26"/>
    </location>
    <ligand>
        <name>Ca(2+)</name>
        <dbReference type="ChEBI" id="CHEBI:29108"/>
        <label>1</label>
    </ligand>
</feature>
<dbReference type="InterPro" id="IPR037104">
    <property type="entry name" value="Annexin_sf"/>
</dbReference>
<dbReference type="GO" id="GO:0005509">
    <property type="term" value="F:calcium ion binding"/>
    <property type="evidence" value="ECO:0007669"/>
    <property type="project" value="InterPro"/>
</dbReference>
<feature type="binding site" evidence="6">
    <location>
        <position position="28"/>
    </location>
    <ligand>
        <name>Ca(2+)</name>
        <dbReference type="ChEBI" id="CHEBI:29108"/>
        <label>1</label>
    </ligand>
</feature>
<dbReference type="InterPro" id="IPR001464">
    <property type="entry name" value="Annexin"/>
</dbReference>
<evidence type="ECO:0000256" key="7">
    <source>
        <dbReference type="RuleBase" id="RU003540"/>
    </source>
</evidence>
<feature type="binding site" evidence="6">
    <location>
        <position position="305"/>
    </location>
    <ligand>
        <name>Ca(2+)</name>
        <dbReference type="ChEBI" id="CHEBI:29108"/>
        <label>1</label>
    </ligand>
</feature>
<evidence type="ECO:0000256" key="5">
    <source>
        <dbReference type="ARBA" id="ARBA00023302"/>
    </source>
</evidence>
<dbReference type="PANTHER" id="PTHR10502">
    <property type="entry name" value="ANNEXIN"/>
    <property type="match status" value="1"/>
</dbReference>
<evidence type="ECO:0000256" key="6">
    <source>
        <dbReference type="PIRSR" id="PIRSR609118-1"/>
    </source>
</evidence>
<dbReference type="GO" id="GO:0009651">
    <property type="term" value="P:response to salt stress"/>
    <property type="evidence" value="ECO:0007669"/>
    <property type="project" value="TreeGrafter"/>
</dbReference>
<evidence type="ECO:0000256" key="4">
    <source>
        <dbReference type="ARBA" id="ARBA00023216"/>
    </source>
</evidence>
<sequence>MASITVPHPLPSPTEDAKSLWKAFDGIGKDDNAIKELLCHRTSAQIFQIAWVYEDIYKEKLMDRLNQEFSSFLQLHSKPAIMQWTMNPAERDATWAYKAIKEKKGERGALMIIEIACGSSPDHLMAVRKAYSTLYSRSLEEEIAFTSAFKEPLREFLVQLVTSYRYNGDNADESSAQSEAAILYNGIQANHLLQDQVMRMISLRSKSQVKATIQHYEKEYGKTFEEEIAACTSPFSDLMKVVVRCLVSPEKHFAEVIRASMEGLGTDEEALTRGVVSRAEIDMELIKEEYKRRYKTTITHDVQEDTSGLYKDILLALIGPEKEP</sequence>
<dbReference type="PRINTS" id="PR00196">
    <property type="entry name" value="ANNEXIN"/>
</dbReference>
<accession>A0A9Q0CKL8</accession>
<evidence type="ECO:0000313" key="8">
    <source>
        <dbReference type="EMBL" id="KAJ1695709.1"/>
    </source>
</evidence>
<dbReference type="PROSITE" id="PS00223">
    <property type="entry name" value="ANNEXIN_1"/>
    <property type="match status" value="1"/>
</dbReference>
<dbReference type="PRINTS" id="PR01814">
    <property type="entry name" value="ANNEXINPLANT"/>
</dbReference>
<comment type="similarity">
    <text evidence="7">Belongs to the annexin family.</text>
</comment>
<proteinExistence type="inferred from homology"/>
<feature type="binding site" evidence="6">
    <location>
        <position position="306"/>
    </location>
    <ligand>
        <name>Ca(2+)</name>
        <dbReference type="ChEBI" id="CHEBI:29108"/>
        <label>1</label>
    </ligand>
</feature>
<dbReference type="InterPro" id="IPR009118">
    <property type="entry name" value="AnnexinD_plant"/>
</dbReference>
<dbReference type="Pfam" id="PF00191">
    <property type="entry name" value="Annexin"/>
    <property type="match status" value="4"/>
</dbReference>
<evidence type="ECO:0000256" key="1">
    <source>
        <dbReference type="ARBA" id="ARBA00022723"/>
    </source>
</evidence>
<dbReference type="Gene3D" id="1.10.220.10">
    <property type="entry name" value="Annexin"/>
    <property type="match status" value="4"/>
</dbReference>
<dbReference type="GO" id="GO:0005886">
    <property type="term" value="C:plasma membrane"/>
    <property type="evidence" value="ECO:0007669"/>
    <property type="project" value="TreeGrafter"/>
</dbReference>
<dbReference type="OrthoDB" id="37886at2759"/>
<name>A0A9Q0CKL8_9POAL</name>
<dbReference type="GO" id="GO:0009409">
    <property type="term" value="P:response to cold"/>
    <property type="evidence" value="ECO:0007669"/>
    <property type="project" value="TreeGrafter"/>
</dbReference>
<keyword evidence="2 7" id="KW-0677">Repeat</keyword>
<comment type="domain">
    <text evidence="7">A pair of annexin repeats may form one binding site for calcium and phospholipid.</text>
</comment>
<dbReference type="GO" id="GO:0005544">
    <property type="term" value="F:calcium-dependent phospholipid binding"/>
    <property type="evidence" value="ECO:0007669"/>
    <property type="project" value="UniProtKB-KW"/>
</dbReference>
<dbReference type="FunFam" id="1.10.220.10:FF:000001">
    <property type="entry name" value="Annexin"/>
    <property type="match status" value="1"/>
</dbReference>
<evidence type="ECO:0000256" key="2">
    <source>
        <dbReference type="ARBA" id="ARBA00022737"/>
    </source>
</evidence>
<evidence type="ECO:0000313" key="9">
    <source>
        <dbReference type="Proteomes" id="UP001151287"/>
    </source>
</evidence>
<keyword evidence="9" id="KW-1185">Reference proteome</keyword>
<keyword evidence="1 6" id="KW-0479">Metal-binding</keyword>
<dbReference type="InterPro" id="IPR018252">
    <property type="entry name" value="Annexin_repeat_CS"/>
</dbReference>
<dbReference type="PANTHER" id="PTHR10502:SF99">
    <property type="entry name" value="ANNEXIN D3"/>
    <property type="match status" value="1"/>
</dbReference>
<dbReference type="GO" id="GO:0009414">
    <property type="term" value="P:response to water deprivation"/>
    <property type="evidence" value="ECO:0007669"/>
    <property type="project" value="TreeGrafter"/>
</dbReference>
<dbReference type="PROSITE" id="PS51897">
    <property type="entry name" value="ANNEXIN_2"/>
    <property type="match status" value="3"/>
</dbReference>
<dbReference type="InterPro" id="IPR018502">
    <property type="entry name" value="Annexin_repeat"/>
</dbReference>
<organism evidence="8 9">
    <name type="scientific">Rhynchospora breviuscula</name>
    <dbReference type="NCBI Taxonomy" id="2022672"/>
    <lineage>
        <taxon>Eukaryota</taxon>
        <taxon>Viridiplantae</taxon>
        <taxon>Streptophyta</taxon>
        <taxon>Embryophyta</taxon>
        <taxon>Tracheophyta</taxon>
        <taxon>Spermatophyta</taxon>
        <taxon>Magnoliopsida</taxon>
        <taxon>Liliopsida</taxon>
        <taxon>Poales</taxon>
        <taxon>Cyperaceae</taxon>
        <taxon>Cyperoideae</taxon>
        <taxon>Rhynchosporeae</taxon>
        <taxon>Rhynchospora</taxon>
    </lineage>
</organism>
<evidence type="ECO:0000256" key="3">
    <source>
        <dbReference type="ARBA" id="ARBA00022837"/>
    </source>
</evidence>
<dbReference type="Proteomes" id="UP001151287">
    <property type="component" value="Unassembled WGS sequence"/>
</dbReference>
<dbReference type="SUPFAM" id="SSF47874">
    <property type="entry name" value="Annexin"/>
    <property type="match status" value="1"/>
</dbReference>
<dbReference type="GO" id="GO:0001786">
    <property type="term" value="F:phosphatidylserine binding"/>
    <property type="evidence" value="ECO:0007669"/>
    <property type="project" value="TreeGrafter"/>
</dbReference>
<dbReference type="EMBL" id="JAMQYH010000003">
    <property type="protein sequence ID" value="KAJ1695709.1"/>
    <property type="molecule type" value="Genomic_DNA"/>
</dbReference>
<keyword evidence="4 7" id="KW-0041">Annexin</keyword>
<protein>
    <recommendedName>
        <fullName evidence="7">Annexin</fullName>
    </recommendedName>
</protein>
<feature type="binding site" evidence="6">
    <location>
        <position position="68"/>
    </location>
    <ligand>
        <name>Ca(2+)</name>
        <dbReference type="ChEBI" id="CHEBI:29108"/>
        <label>1</label>
    </ligand>
</feature>
<keyword evidence="3 6" id="KW-0106">Calcium</keyword>